<organism evidence="2 3">
    <name type="scientific">Rhizophagus irregularis</name>
    <dbReference type="NCBI Taxonomy" id="588596"/>
    <lineage>
        <taxon>Eukaryota</taxon>
        <taxon>Fungi</taxon>
        <taxon>Fungi incertae sedis</taxon>
        <taxon>Mucoromycota</taxon>
        <taxon>Glomeromycotina</taxon>
        <taxon>Glomeromycetes</taxon>
        <taxon>Glomerales</taxon>
        <taxon>Glomeraceae</taxon>
        <taxon>Rhizophagus</taxon>
    </lineage>
</organism>
<name>A0A2N1MRD6_9GLOM</name>
<dbReference type="VEuPathDB" id="FungiDB:RhiirA1_498463"/>
<evidence type="ECO:0000313" key="3">
    <source>
        <dbReference type="Proteomes" id="UP000233469"/>
    </source>
</evidence>
<reference evidence="2 3" key="1">
    <citation type="submission" date="2016-04" db="EMBL/GenBank/DDBJ databases">
        <title>Genome analyses suggest a sexual origin of heterokaryosis in a supposedly ancient asexual fungus.</title>
        <authorList>
            <person name="Ropars J."/>
            <person name="Sedzielewska K."/>
            <person name="Noel J."/>
            <person name="Charron P."/>
            <person name="Farinelli L."/>
            <person name="Marton T."/>
            <person name="Kruger M."/>
            <person name="Pelin A."/>
            <person name="Brachmann A."/>
            <person name="Corradi N."/>
        </authorList>
    </citation>
    <scope>NUCLEOTIDE SEQUENCE [LARGE SCALE GENOMIC DNA]</scope>
    <source>
        <strain evidence="2 3">C2</strain>
    </source>
</reference>
<reference evidence="2 3" key="2">
    <citation type="submission" date="2017-10" db="EMBL/GenBank/DDBJ databases">
        <title>Extensive intraspecific genome diversity in a model arbuscular mycorrhizal fungus.</title>
        <authorList>
            <person name="Chen E.C.H."/>
            <person name="Morin E."/>
            <person name="Baudet D."/>
            <person name="Noel J."/>
            <person name="Ndikumana S."/>
            <person name="Charron P."/>
            <person name="St-Onge C."/>
            <person name="Giorgi J."/>
            <person name="Grigoriev I.V."/>
            <person name="Roux C."/>
            <person name="Martin F.M."/>
            <person name="Corradi N."/>
        </authorList>
    </citation>
    <scope>NUCLEOTIDE SEQUENCE [LARGE SCALE GENOMIC DNA]</scope>
    <source>
        <strain evidence="2 3">C2</strain>
    </source>
</reference>
<protein>
    <submittedName>
        <fullName evidence="2">Uncharacterized protein</fullName>
    </submittedName>
</protein>
<evidence type="ECO:0000313" key="2">
    <source>
        <dbReference type="EMBL" id="PKK64204.1"/>
    </source>
</evidence>
<feature type="compositionally biased region" description="Basic and acidic residues" evidence="1">
    <location>
        <begin position="1"/>
        <end position="14"/>
    </location>
</feature>
<dbReference type="VEuPathDB" id="FungiDB:FUN_015095"/>
<sequence length="215" mass="24325">MNKPSQNDHNDHIFTESNNLQPTADVIQPEQEYPLNIAAANSDFSMNDNNTFPTFQTNNNYSVHQPTLNENITISRSYPPTDLQQSTADVIQPERDNVINVDFHMMNDNSISPTSHTNNKHFNQQHTSNVQSYSPPITSLYAQQYGHPSSSQPSIGNTFSPFNTTTINPSQPEIFSFDIPGFKIIIVPTFPQRGNTYSNYSSSDITDNQFTQFRQ</sequence>
<gene>
    <name evidence="2" type="ORF">RhiirC2_787847</name>
</gene>
<accession>A0A2N1MRD6</accession>
<dbReference type="AlphaFoldDB" id="A0A2N1MRD6"/>
<comment type="caution">
    <text evidence="2">The sequence shown here is derived from an EMBL/GenBank/DDBJ whole genome shotgun (WGS) entry which is preliminary data.</text>
</comment>
<dbReference type="VEuPathDB" id="FungiDB:RhiirFUN_010881"/>
<dbReference type="EMBL" id="LLXL01001492">
    <property type="protein sequence ID" value="PKK64204.1"/>
    <property type="molecule type" value="Genomic_DNA"/>
</dbReference>
<proteinExistence type="predicted"/>
<feature type="region of interest" description="Disordered" evidence="1">
    <location>
        <begin position="1"/>
        <end position="22"/>
    </location>
</feature>
<evidence type="ECO:0000256" key="1">
    <source>
        <dbReference type="SAM" id="MobiDB-lite"/>
    </source>
</evidence>
<dbReference type="Proteomes" id="UP000233469">
    <property type="component" value="Unassembled WGS sequence"/>
</dbReference>